<comment type="catalytic activity">
    <reaction evidence="5 6">
        <text>L-glutamyl-tRNA(Gln) + L-glutamine + ATP + H2O = L-glutaminyl-tRNA(Gln) + L-glutamate + ADP + phosphate + H(+)</text>
        <dbReference type="Rhea" id="RHEA:17521"/>
        <dbReference type="Rhea" id="RHEA-COMP:9681"/>
        <dbReference type="Rhea" id="RHEA-COMP:9684"/>
        <dbReference type="ChEBI" id="CHEBI:15377"/>
        <dbReference type="ChEBI" id="CHEBI:15378"/>
        <dbReference type="ChEBI" id="CHEBI:29985"/>
        <dbReference type="ChEBI" id="CHEBI:30616"/>
        <dbReference type="ChEBI" id="CHEBI:43474"/>
        <dbReference type="ChEBI" id="CHEBI:58359"/>
        <dbReference type="ChEBI" id="CHEBI:78520"/>
        <dbReference type="ChEBI" id="CHEBI:78521"/>
        <dbReference type="ChEBI" id="CHEBI:456216"/>
    </reaction>
</comment>
<evidence type="ECO:0000256" key="2">
    <source>
        <dbReference type="ARBA" id="ARBA00011123"/>
    </source>
</evidence>
<dbReference type="RefSeq" id="WP_058257517.1">
    <property type="nucleotide sequence ID" value="NZ_DUPS01000057.1"/>
</dbReference>
<comment type="subunit">
    <text evidence="2 6">Heterotrimer of A, B and C subunits.</text>
</comment>
<gene>
    <name evidence="6" type="primary">gatC</name>
    <name evidence="7" type="ORF">SD1D_0567</name>
</gene>
<comment type="similarity">
    <text evidence="1 6">Belongs to the GatC family.</text>
</comment>
<dbReference type="OrthoDB" id="9813938at2"/>
<sequence>MQINKDNIKDIADLAMLSLSEFEEDKLISDLNQLLETIDTMNNINTDNIEPMSNVSCQENVFRDDLVSNKDLELQLLTRAPKSKDGYYVVPQTVE</sequence>
<dbReference type="SUPFAM" id="SSF141000">
    <property type="entry name" value="Glu-tRNAGln amidotransferase C subunit"/>
    <property type="match status" value="1"/>
</dbReference>
<dbReference type="GO" id="GO:0006450">
    <property type="term" value="P:regulation of translational fidelity"/>
    <property type="evidence" value="ECO:0007669"/>
    <property type="project" value="InterPro"/>
</dbReference>
<dbReference type="GO" id="GO:0006412">
    <property type="term" value="P:translation"/>
    <property type="evidence" value="ECO:0007669"/>
    <property type="project" value="UniProtKB-UniRule"/>
</dbReference>
<comment type="catalytic activity">
    <reaction evidence="4 6">
        <text>L-aspartyl-tRNA(Asn) + L-glutamine + ATP + H2O = L-asparaginyl-tRNA(Asn) + L-glutamate + ADP + phosphate + 2 H(+)</text>
        <dbReference type="Rhea" id="RHEA:14513"/>
        <dbReference type="Rhea" id="RHEA-COMP:9674"/>
        <dbReference type="Rhea" id="RHEA-COMP:9677"/>
        <dbReference type="ChEBI" id="CHEBI:15377"/>
        <dbReference type="ChEBI" id="CHEBI:15378"/>
        <dbReference type="ChEBI" id="CHEBI:29985"/>
        <dbReference type="ChEBI" id="CHEBI:30616"/>
        <dbReference type="ChEBI" id="CHEBI:43474"/>
        <dbReference type="ChEBI" id="CHEBI:58359"/>
        <dbReference type="ChEBI" id="CHEBI:78515"/>
        <dbReference type="ChEBI" id="CHEBI:78516"/>
        <dbReference type="ChEBI" id="CHEBI:456216"/>
    </reaction>
</comment>
<keyword evidence="6" id="KW-0067">ATP-binding</keyword>
<dbReference type="NCBIfam" id="TIGR00135">
    <property type="entry name" value="gatC"/>
    <property type="match status" value="1"/>
</dbReference>
<dbReference type="InterPro" id="IPR003837">
    <property type="entry name" value="GatC"/>
</dbReference>
<evidence type="ECO:0000256" key="4">
    <source>
        <dbReference type="ARBA" id="ARBA00047380"/>
    </source>
</evidence>
<dbReference type="AlphaFoldDB" id="A0A0K8J432"/>
<proteinExistence type="inferred from homology"/>
<evidence type="ECO:0000256" key="1">
    <source>
        <dbReference type="ARBA" id="ARBA00010757"/>
    </source>
</evidence>
<dbReference type="GO" id="GO:0050566">
    <property type="term" value="F:asparaginyl-tRNA synthase (glutamine-hydrolyzing) activity"/>
    <property type="evidence" value="ECO:0007669"/>
    <property type="project" value="RHEA"/>
</dbReference>
<evidence type="ECO:0000256" key="6">
    <source>
        <dbReference type="HAMAP-Rule" id="MF_00122"/>
    </source>
</evidence>
<evidence type="ECO:0000256" key="5">
    <source>
        <dbReference type="ARBA" id="ARBA00047913"/>
    </source>
</evidence>
<keyword evidence="8" id="KW-1185">Reference proteome</keyword>
<name>A0A0K8J432_9FIRM</name>
<dbReference type="Proteomes" id="UP000196053">
    <property type="component" value="Chromosome I"/>
</dbReference>
<keyword evidence="6" id="KW-0547">Nucleotide-binding</keyword>
<dbReference type="PANTHER" id="PTHR15004:SF0">
    <property type="entry name" value="GLUTAMYL-TRNA(GLN) AMIDOTRANSFERASE SUBUNIT C, MITOCHONDRIAL"/>
    <property type="match status" value="1"/>
</dbReference>
<protein>
    <recommendedName>
        <fullName evidence="6">Aspartyl/glutamyl-tRNA(Asn/Gln) amidotransferase subunit C</fullName>
        <shortName evidence="6">Asp/Glu-ADT subunit C</shortName>
        <ecNumber evidence="6">6.3.5.-</ecNumber>
    </recommendedName>
</protein>
<evidence type="ECO:0000256" key="3">
    <source>
        <dbReference type="ARBA" id="ARBA00024799"/>
    </source>
</evidence>
<keyword evidence="6" id="KW-0436">Ligase</keyword>
<organism evidence="7 8">
    <name type="scientific">Herbinix luporum</name>
    <dbReference type="NCBI Taxonomy" id="1679721"/>
    <lineage>
        <taxon>Bacteria</taxon>
        <taxon>Bacillati</taxon>
        <taxon>Bacillota</taxon>
        <taxon>Clostridia</taxon>
        <taxon>Lachnospirales</taxon>
        <taxon>Lachnospiraceae</taxon>
        <taxon>Herbinix</taxon>
    </lineage>
</organism>
<dbReference type="InterPro" id="IPR036113">
    <property type="entry name" value="Asp/Glu-ADT_sf_sub_c"/>
</dbReference>
<comment type="function">
    <text evidence="3 6">Allows the formation of correctly charged Asn-tRNA(Asn) or Gln-tRNA(Gln) through the transamidation of misacylated Asp-tRNA(Asn) or Glu-tRNA(Gln) in organisms which lack either or both of asparaginyl-tRNA or glutaminyl-tRNA synthetases. The reaction takes place in the presence of glutamine and ATP through an activated phospho-Asp-tRNA(Asn) or phospho-Glu-tRNA(Gln).</text>
</comment>
<evidence type="ECO:0000313" key="7">
    <source>
        <dbReference type="EMBL" id="CUH92119.1"/>
    </source>
</evidence>
<dbReference type="GO" id="GO:0005524">
    <property type="term" value="F:ATP binding"/>
    <property type="evidence" value="ECO:0007669"/>
    <property type="project" value="UniProtKB-KW"/>
</dbReference>
<keyword evidence="6" id="KW-0648">Protein biosynthesis</keyword>
<dbReference type="EMBL" id="LN879430">
    <property type="protein sequence ID" value="CUH92119.1"/>
    <property type="molecule type" value="Genomic_DNA"/>
</dbReference>
<dbReference type="Pfam" id="PF02686">
    <property type="entry name" value="GatC"/>
    <property type="match status" value="1"/>
</dbReference>
<dbReference type="Gene3D" id="1.10.20.60">
    <property type="entry name" value="Glu-tRNAGln amidotransferase C subunit, N-terminal domain"/>
    <property type="match status" value="1"/>
</dbReference>
<reference evidence="8" key="1">
    <citation type="submission" date="2015-09" db="EMBL/GenBank/DDBJ databases">
        <authorList>
            <person name="Wibberg D."/>
        </authorList>
    </citation>
    <scope>NUCLEOTIDE SEQUENCE [LARGE SCALE GENOMIC DNA]</scope>
    <source>
        <strain evidence="8">SD1D</strain>
    </source>
</reference>
<dbReference type="PANTHER" id="PTHR15004">
    <property type="entry name" value="GLUTAMYL-TRNA(GLN) AMIDOTRANSFERASE SUBUNIT C, MITOCHONDRIAL"/>
    <property type="match status" value="1"/>
</dbReference>
<accession>A0A0K8J432</accession>
<dbReference type="KEGG" id="hsd:SD1D_0567"/>
<evidence type="ECO:0000313" key="8">
    <source>
        <dbReference type="Proteomes" id="UP000196053"/>
    </source>
</evidence>
<dbReference type="GO" id="GO:0050567">
    <property type="term" value="F:glutaminyl-tRNA synthase (glutamine-hydrolyzing) activity"/>
    <property type="evidence" value="ECO:0007669"/>
    <property type="project" value="UniProtKB-UniRule"/>
</dbReference>
<dbReference type="HAMAP" id="MF_00122">
    <property type="entry name" value="GatC"/>
    <property type="match status" value="1"/>
</dbReference>
<dbReference type="GO" id="GO:0070681">
    <property type="term" value="P:glutaminyl-tRNAGln biosynthesis via transamidation"/>
    <property type="evidence" value="ECO:0007669"/>
    <property type="project" value="TreeGrafter"/>
</dbReference>
<dbReference type="EC" id="6.3.5.-" evidence="6"/>